<organism evidence="2 3">
    <name type="scientific">Trichophyton tonsurans (strain CBS 112818)</name>
    <name type="common">Scalp ringworm fungus</name>
    <dbReference type="NCBI Taxonomy" id="647933"/>
    <lineage>
        <taxon>Eukaryota</taxon>
        <taxon>Fungi</taxon>
        <taxon>Dikarya</taxon>
        <taxon>Ascomycota</taxon>
        <taxon>Pezizomycotina</taxon>
        <taxon>Eurotiomycetes</taxon>
        <taxon>Eurotiomycetidae</taxon>
        <taxon>Onygenales</taxon>
        <taxon>Arthrodermataceae</taxon>
        <taxon>Trichophyton</taxon>
    </lineage>
</organism>
<gene>
    <name evidence="2" type="ORF">TESG_08643</name>
</gene>
<dbReference type="AlphaFoldDB" id="F2S9U5"/>
<dbReference type="HOGENOM" id="CLU_2795774_0_0_1"/>
<evidence type="ECO:0000313" key="2">
    <source>
        <dbReference type="EMBL" id="EGE00345.1"/>
    </source>
</evidence>
<name>F2S9U5_TRIT1</name>
<evidence type="ECO:0000313" key="3">
    <source>
        <dbReference type="Proteomes" id="UP000009172"/>
    </source>
</evidence>
<feature type="compositionally biased region" description="Low complexity" evidence="1">
    <location>
        <begin position="29"/>
        <end position="39"/>
    </location>
</feature>
<keyword evidence="3" id="KW-1185">Reference proteome</keyword>
<protein>
    <submittedName>
        <fullName evidence="2">Uncharacterized protein</fullName>
    </submittedName>
</protein>
<proteinExistence type="predicted"/>
<evidence type="ECO:0000256" key="1">
    <source>
        <dbReference type="SAM" id="MobiDB-lite"/>
    </source>
</evidence>
<feature type="compositionally biased region" description="Basic and acidic residues" evidence="1">
    <location>
        <begin position="40"/>
        <end position="53"/>
    </location>
</feature>
<sequence>MNMLSKRLSNDKSFFPRCLRVAPARQRTAGARATAAILAQKEDETKDGKDRTADSGGRQRICSSKEGS</sequence>
<reference evidence="3" key="1">
    <citation type="journal article" date="2012" name="MBio">
        <title>Comparative genome analysis of Trichophyton rubrum and related dermatophytes reveals candidate genes involved in infection.</title>
        <authorList>
            <person name="Martinez D.A."/>
            <person name="Oliver B.G."/>
            <person name="Graeser Y."/>
            <person name="Goldberg J.M."/>
            <person name="Li W."/>
            <person name="Martinez-Rossi N.M."/>
            <person name="Monod M."/>
            <person name="Shelest E."/>
            <person name="Barton R.C."/>
            <person name="Birch E."/>
            <person name="Brakhage A.A."/>
            <person name="Chen Z."/>
            <person name="Gurr S.J."/>
            <person name="Heiman D."/>
            <person name="Heitman J."/>
            <person name="Kosti I."/>
            <person name="Rossi A."/>
            <person name="Saif S."/>
            <person name="Samalova M."/>
            <person name="Saunders C.W."/>
            <person name="Shea T."/>
            <person name="Summerbell R.C."/>
            <person name="Xu J."/>
            <person name="Young S."/>
            <person name="Zeng Q."/>
            <person name="Birren B.W."/>
            <person name="Cuomo C.A."/>
            <person name="White T.C."/>
        </authorList>
    </citation>
    <scope>NUCLEOTIDE SEQUENCE [LARGE SCALE GENOMIC DNA]</scope>
    <source>
        <strain evidence="3">CBS 112818</strain>
    </source>
</reference>
<feature type="region of interest" description="Disordered" evidence="1">
    <location>
        <begin position="29"/>
        <end position="68"/>
    </location>
</feature>
<dbReference type="Proteomes" id="UP000009172">
    <property type="component" value="Unassembled WGS sequence"/>
</dbReference>
<dbReference type="EMBL" id="GG698537">
    <property type="protein sequence ID" value="EGE00345.1"/>
    <property type="molecule type" value="Genomic_DNA"/>
</dbReference>
<accession>F2S9U5</accession>